<organism evidence="2 3">
    <name type="scientific">Halorientalis pallida</name>
    <dbReference type="NCBI Taxonomy" id="2479928"/>
    <lineage>
        <taxon>Archaea</taxon>
        <taxon>Methanobacteriati</taxon>
        <taxon>Methanobacteriota</taxon>
        <taxon>Stenosarchaea group</taxon>
        <taxon>Halobacteria</taxon>
        <taxon>Halobacteriales</taxon>
        <taxon>Haloarculaceae</taxon>
        <taxon>Halorientalis</taxon>
    </lineage>
</organism>
<dbReference type="AlphaFoldDB" id="A0A498KTK3"/>
<feature type="compositionally biased region" description="Basic and acidic residues" evidence="1">
    <location>
        <begin position="50"/>
        <end position="79"/>
    </location>
</feature>
<protein>
    <recommendedName>
        <fullName evidence="4">EF-hand domain-containing protein</fullName>
    </recommendedName>
</protein>
<feature type="compositionally biased region" description="Polar residues" evidence="1">
    <location>
        <begin position="25"/>
        <end position="37"/>
    </location>
</feature>
<accession>A0A498KTK3</accession>
<name>A0A498KTK3_9EURY</name>
<dbReference type="PROSITE" id="PS00018">
    <property type="entry name" value="EF_HAND_1"/>
    <property type="match status" value="1"/>
</dbReference>
<dbReference type="Proteomes" id="UP000289691">
    <property type="component" value="Unassembled WGS sequence"/>
</dbReference>
<comment type="caution">
    <text evidence="2">The sequence shown here is derived from an EMBL/GenBank/DDBJ whole genome shotgun (WGS) entry which is preliminary data.</text>
</comment>
<proteinExistence type="predicted"/>
<feature type="compositionally biased region" description="Low complexity" evidence="1">
    <location>
        <begin position="9"/>
        <end position="19"/>
    </location>
</feature>
<evidence type="ECO:0008006" key="4">
    <source>
        <dbReference type="Google" id="ProtNLM"/>
    </source>
</evidence>
<sequence length="167" mass="17860">MATAAAGRSSSQPTSPHSSKLATRAFSSTSIPHSISRNCEPPRPVSAASFERRSQGHPDCTRVDLEDGQSGHETRRGEIQRGGTRGRRIPRRALERRPRGRHRRQALGIVGPPSEGGGATPTDPDGDGLYEDLNGNGTVDYDDVVGLYDAVRSVRAVCATCEPVRCG</sequence>
<dbReference type="InterPro" id="IPR018247">
    <property type="entry name" value="EF_Hand_1_Ca_BS"/>
</dbReference>
<keyword evidence="3" id="KW-1185">Reference proteome</keyword>
<feature type="region of interest" description="Disordered" evidence="1">
    <location>
        <begin position="1"/>
        <end position="134"/>
    </location>
</feature>
<gene>
    <name evidence="2" type="ORF">EAF64_15245</name>
</gene>
<evidence type="ECO:0000313" key="2">
    <source>
        <dbReference type="EMBL" id="RXK47986.1"/>
    </source>
</evidence>
<reference evidence="2 3" key="1">
    <citation type="submission" date="2019-01" db="EMBL/GenBank/DDBJ databases">
        <title>Halorientalis sp. F13-25 a new haloarchaeum isolated from hypersaline water.</title>
        <authorList>
            <person name="Ana D.-V."/>
            <person name="Cristina S.-P."/>
            <person name="Antonio V."/>
        </authorList>
    </citation>
    <scope>NUCLEOTIDE SEQUENCE [LARGE SCALE GENOMIC DNA]</scope>
    <source>
        <strain evidence="2 3">F13-25</strain>
    </source>
</reference>
<evidence type="ECO:0000256" key="1">
    <source>
        <dbReference type="SAM" id="MobiDB-lite"/>
    </source>
</evidence>
<evidence type="ECO:0000313" key="3">
    <source>
        <dbReference type="Proteomes" id="UP000289691"/>
    </source>
</evidence>
<dbReference type="EMBL" id="RDFA01000005">
    <property type="protein sequence ID" value="RXK47986.1"/>
    <property type="molecule type" value="Genomic_DNA"/>
</dbReference>